<dbReference type="Proteomes" id="UP000198897">
    <property type="component" value="Unassembled WGS sequence"/>
</dbReference>
<proteinExistence type="predicted"/>
<dbReference type="NCBIfam" id="NF047773">
    <property type="entry name" value="phas_rel_Lepto"/>
    <property type="match status" value="1"/>
</dbReference>
<dbReference type="OrthoDB" id="191894at2"/>
<sequence>MSDLLKKGFHLGLGAAISGKEKFEKMVNEMVKHGDVSPAQAKTMINSWISKGENVDKEWSDHSKAKFQDRMKELGFVSKEEYELLEARIQRLENLYNQR</sequence>
<name>A0A1I2L9I7_9BACI</name>
<organism evidence="1 2">
    <name type="scientific">Halobacillus alkaliphilus</name>
    <dbReference type="NCBI Taxonomy" id="396056"/>
    <lineage>
        <taxon>Bacteria</taxon>
        <taxon>Bacillati</taxon>
        <taxon>Bacillota</taxon>
        <taxon>Bacilli</taxon>
        <taxon>Bacillales</taxon>
        <taxon>Bacillaceae</taxon>
        <taxon>Halobacillus</taxon>
    </lineage>
</organism>
<evidence type="ECO:0000313" key="2">
    <source>
        <dbReference type="Proteomes" id="UP000198897"/>
    </source>
</evidence>
<dbReference type="RefSeq" id="WP_014644890.1">
    <property type="nucleotide sequence ID" value="NZ_FOOG01000008.1"/>
</dbReference>
<keyword evidence="2" id="KW-1185">Reference proteome</keyword>
<gene>
    <name evidence="1" type="ORF">SAMN05216353_1089</name>
</gene>
<evidence type="ECO:0000313" key="1">
    <source>
        <dbReference type="EMBL" id="SFF75208.1"/>
    </source>
</evidence>
<dbReference type="AlphaFoldDB" id="A0A1I2L9I7"/>
<dbReference type="EMBL" id="FOOG01000008">
    <property type="protein sequence ID" value="SFF75208.1"/>
    <property type="molecule type" value="Genomic_DNA"/>
</dbReference>
<accession>A0A1I2L9I7</accession>
<reference evidence="2" key="1">
    <citation type="submission" date="2016-10" db="EMBL/GenBank/DDBJ databases">
        <authorList>
            <person name="Varghese N."/>
            <person name="Submissions S."/>
        </authorList>
    </citation>
    <scope>NUCLEOTIDE SEQUENCE [LARGE SCALE GENOMIC DNA]</scope>
    <source>
        <strain evidence="2">FP5</strain>
    </source>
</reference>
<protein>
    <submittedName>
        <fullName evidence="1">Polyhydroxyalkanoate synthesis regulator phasin</fullName>
    </submittedName>
</protein>